<evidence type="ECO:0000313" key="2">
    <source>
        <dbReference type="EMBL" id="EOB04255.1"/>
    </source>
</evidence>
<feature type="region of interest" description="Disordered" evidence="1">
    <location>
        <begin position="1"/>
        <end position="24"/>
    </location>
</feature>
<organism evidence="2 3">
    <name type="scientific">Anas platyrhynchos</name>
    <name type="common">Mallard</name>
    <name type="synonym">Anas boschas</name>
    <dbReference type="NCBI Taxonomy" id="8839"/>
    <lineage>
        <taxon>Eukaryota</taxon>
        <taxon>Metazoa</taxon>
        <taxon>Chordata</taxon>
        <taxon>Craniata</taxon>
        <taxon>Vertebrata</taxon>
        <taxon>Euteleostomi</taxon>
        <taxon>Archelosauria</taxon>
        <taxon>Archosauria</taxon>
        <taxon>Dinosauria</taxon>
        <taxon>Saurischia</taxon>
        <taxon>Theropoda</taxon>
        <taxon>Coelurosauria</taxon>
        <taxon>Aves</taxon>
        <taxon>Neognathae</taxon>
        <taxon>Galloanserae</taxon>
        <taxon>Anseriformes</taxon>
        <taxon>Anatidae</taxon>
        <taxon>Anatinae</taxon>
        <taxon>Anas</taxon>
    </lineage>
</organism>
<evidence type="ECO:0000256" key="1">
    <source>
        <dbReference type="SAM" id="MobiDB-lite"/>
    </source>
</evidence>
<gene>
    <name evidence="2" type="ORF">Anapl_06260</name>
</gene>
<keyword evidence="3" id="KW-1185">Reference proteome</keyword>
<feature type="compositionally biased region" description="Basic and acidic residues" evidence="1">
    <location>
        <begin position="7"/>
        <end position="20"/>
    </location>
</feature>
<name>R0LR88_ANAPL</name>
<reference evidence="3" key="1">
    <citation type="journal article" date="2013" name="Nat. Genet.">
        <title>The duck genome and transcriptome provide insight into an avian influenza virus reservoir species.</title>
        <authorList>
            <person name="Huang Y."/>
            <person name="Li Y."/>
            <person name="Burt D.W."/>
            <person name="Chen H."/>
            <person name="Zhang Y."/>
            <person name="Qian W."/>
            <person name="Kim H."/>
            <person name="Gan S."/>
            <person name="Zhao Y."/>
            <person name="Li J."/>
            <person name="Yi K."/>
            <person name="Feng H."/>
            <person name="Zhu P."/>
            <person name="Li B."/>
            <person name="Liu Q."/>
            <person name="Fairley S."/>
            <person name="Magor K.E."/>
            <person name="Du Z."/>
            <person name="Hu X."/>
            <person name="Goodman L."/>
            <person name="Tafer H."/>
            <person name="Vignal A."/>
            <person name="Lee T."/>
            <person name="Kim K.W."/>
            <person name="Sheng Z."/>
            <person name="An Y."/>
            <person name="Searle S."/>
            <person name="Herrero J."/>
            <person name="Groenen M.A."/>
            <person name="Crooijmans R.P."/>
            <person name="Faraut T."/>
            <person name="Cai Q."/>
            <person name="Webster R.G."/>
            <person name="Aldridge J.R."/>
            <person name="Warren W.C."/>
            <person name="Bartschat S."/>
            <person name="Kehr S."/>
            <person name="Marz M."/>
            <person name="Stadler P.F."/>
            <person name="Smith J."/>
            <person name="Kraus R.H."/>
            <person name="Zhao Y."/>
            <person name="Ren L."/>
            <person name="Fei J."/>
            <person name="Morisson M."/>
            <person name="Kaiser P."/>
            <person name="Griffin D.K."/>
            <person name="Rao M."/>
            <person name="Pitel F."/>
            <person name="Wang J."/>
            <person name="Li N."/>
        </authorList>
    </citation>
    <scope>NUCLEOTIDE SEQUENCE [LARGE SCALE GENOMIC DNA]</scope>
</reference>
<sequence>MTFPEEMDGKGSDQEGHLEEPCPEAESLEAGAVAAFTVEDQKSAVDGIPNEIIGNLEDDVIPAPATMCMVLLYTGVGRSCAQDPFERTTAIMWTNARWLVRMKTSETETPRPGRKTELKQNNFSQASVRTAVRSSVDPEGSVDYCSGPPGAVLHPCSSQAVSSVEDLGEHFGLRRASPDDFAVTFVWGPLGDAVGSGICCPCQMPIPDGHPGSP</sequence>
<accession>R0LR88</accession>
<evidence type="ECO:0000313" key="3">
    <source>
        <dbReference type="Proteomes" id="UP000296049"/>
    </source>
</evidence>
<proteinExistence type="predicted"/>
<protein>
    <submittedName>
        <fullName evidence="2">Uncharacterized protein</fullName>
    </submittedName>
</protein>
<dbReference type="AlphaFoldDB" id="R0LR88"/>
<dbReference type="Proteomes" id="UP000296049">
    <property type="component" value="Unassembled WGS sequence"/>
</dbReference>
<dbReference type="EMBL" id="KB742802">
    <property type="protein sequence ID" value="EOB04255.1"/>
    <property type="molecule type" value="Genomic_DNA"/>
</dbReference>